<accession>A0A1M6KFL4</accession>
<dbReference type="PANTHER" id="PTHR43877:SF2">
    <property type="entry name" value="AMINOALKYLPHOSPHONATE N-ACETYLTRANSFERASE-RELATED"/>
    <property type="match status" value="1"/>
</dbReference>
<sequence length="332" mass="36002">MSIAIRPGRDADAEGFIRLIGDAWAEYPNCVLDVDAEVPELRALATHFEKVGGALWAAEQGGEIVGMVATRPLRDDDEAWEIGRMYVAKAARGTGLAHALLDGAERHAVEHGAQRMILWTDTRFEAAHRFYEKRGYVRAGSIRILDDISKSLEFRYAKPATGVVVEALDAAAAASAERRLAEIMVACVNVGASVSYLPPLSPEVARAYWRGVSADVATGRMVLLAAWCDGQLAGTVHLALAAQPNAAHRAEVSKLLVDPAFRRRGIGRALMLRAEQAARGIGRSLLVLDTRAGDDGERLYRRLGWNEAGTIPGYAMEAGGKLADTVFFWKRP</sequence>
<gene>
    <name evidence="4" type="ORF">SAMN02745194_02880</name>
</gene>
<dbReference type="RefSeq" id="WP_073135885.1">
    <property type="nucleotide sequence ID" value="NZ_FQZF01000016.1"/>
</dbReference>
<evidence type="ECO:0000259" key="3">
    <source>
        <dbReference type="PROSITE" id="PS51186"/>
    </source>
</evidence>
<evidence type="ECO:0000256" key="1">
    <source>
        <dbReference type="ARBA" id="ARBA00022679"/>
    </source>
</evidence>
<dbReference type="GO" id="GO:0005840">
    <property type="term" value="C:ribosome"/>
    <property type="evidence" value="ECO:0007669"/>
    <property type="project" value="UniProtKB-KW"/>
</dbReference>
<dbReference type="Proteomes" id="UP000184387">
    <property type="component" value="Unassembled WGS sequence"/>
</dbReference>
<feature type="domain" description="N-acetyltransferase" evidence="3">
    <location>
        <begin position="3"/>
        <end position="161"/>
    </location>
</feature>
<dbReference type="EMBL" id="FQZF01000016">
    <property type="protein sequence ID" value="SHJ57637.1"/>
    <property type="molecule type" value="Genomic_DNA"/>
</dbReference>
<evidence type="ECO:0000313" key="5">
    <source>
        <dbReference type="Proteomes" id="UP000184387"/>
    </source>
</evidence>
<dbReference type="PROSITE" id="PS51186">
    <property type="entry name" value="GNAT"/>
    <property type="match status" value="2"/>
</dbReference>
<keyword evidence="4" id="KW-0689">Ribosomal protein</keyword>
<name>A0A1M6KFL4_9PROT</name>
<protein>
    <submittedName>
        <fullName evidence="4">Ribosomal protein S18 acetylase RimI</fullName>
    </submittedName>
</protein>
<dbReference type="Gene3D" id="3.40.630.30">
    <property type="match status" value="2"/>
</dbReference>
<keyword evidence="2" id="KW-0012">Acyltransferase</keyword>
<evidence type="ECO:0000256" key="2">
    <source>
        <dbReference type="ARBA" id="ARBA00023315"/>
    </source>
</evidence>
<organism evidence="4 5">
    <name type="scientific">Muricoccus roseus</name>
    <dbReference type="NCBI Taxonomy" id="198092"/>
    <lineage>
        <taxon>Bacteria</taxon>
        <taxon>Pseudomonadati</taxon>
        <taxon>Pseudomonadota</taxon>
        <taxon>Alphaproteobacteria</taxon>
        <taxon>Acetobacterales</taxon>
        <taxon>Roseomonadaceae</taxon>
        <taxon>Muricoccus</taxon>
    </lineage>
</organism>
<evidence type="ECO:0000313" key="4">
    <source>
        <dbReference type="EMBL" id="SHJ57637.1"/>
    </source>
</evidence>
<dbReference type="InterPro" id="IPR000182">
    <property type="entry name" value="GNAT_dom"/>
</dbReference>
<dbReference type="STRING" id="198092.SAMN02745194_02880"/>
<dbReference type="OrthoDB" id="3389160at2"/>
<feature type="domain" description="N-acetyltransferase" evidence="3">
    <location>
        <begin position="183"/>
        <end position="332"/>
    </location>
</feature>
<dbReference type="SUPFAM" id="SSF55729">
    <property type="entry name" value="Acyl-CoA N-acyltransferases (Nat)"/>
    <property type="match status" value="2"/>
</dbReference>
<dbReference type="Pfam" id="PF00583">
    <property type="entry name" value="Acetyltransf_1"/>
    <property type="match status" value="2"/>
</dbReference>
<dbReference type="CDD" id="cd04301">
    <property type="entry name" value="NAT_SF"/>
    <property type="match status" value="2"/>
</dbReference>
<keyword evidence="5" id="KW-1185">Reference proteome</keyword>
<dbReference type="InterPro" id="IPR050832">
    <property type="entry name" value="Bact_Acetyltransf"/>
</dbReference>
<dbReference type="GO" id="GO:0016747">
    <property type="term" value="F:acyltransferase activity, transferring groups other than amino-acyl groups"/>
    <property type="evidence" value="ECO:0007669"/>
    <property type="project" value="InterPro"/>
</dbReference>
<keyword evidence="1" id="KW-0808">Transferase</keyword>
<proteinExistence type="predicted"/>
<dbReference type="PANTHER" id="PTHR43877">
    <property type="entry name" value="AMINOALKYLPHOSPHONATE N-ACETYLTRANSFERASE-RELATED-RELATED"/>
    <property type="match status" value="1"/>
</dbReference>
<dbReference type="AlphaFoldDB" id="A0A1M6KFL4"/>
<reference evidence="4 5" key="1">
    <citation type="submission" date="2016-11" db="EMBL/GenBank/DDBJ databases">
        <authorList>
            <person name="Jaros S."/>
            <person name="Januszkiewicz K."/>
            <person name="Wedrychowicz H."/>
        </authorList>
    </citation>
    <scope>NUCLEOTIDE SEQUENCE [LARGE SCALE GENOMIC DNA]</scope>
    <source>
        <strain evidence="4 5">DSM 14916</strain>
    </source>
</reference>
<dbReference type="InterPro" id="IPR016181">
    <property type="entry name" value="Acyl_CoA_acyltransferase"/>
</dbReference>
<keyword evidence="4" id="KW-0687">Ribonucleoprotein</keyword>